<evidence type="ECO:0000256" key="1">
    <source>
        <dbReference type="ARBA" id="ARBA00004141"/>
    </source>
</evidence>
<keyword evidence="4 7" id="KW-0472">Membrane</keyword>
<dbReference type="PANTHER" id="PTHR33048">
    <property type="entry name" value="PTH11-LIKE INTEGRAL MEMBRANE PROTEIN (AFU_ORTHOLOGUE AFUA_5G11245)"/>
    <property type="match status" value="1"/>
</dbReference>
<evidence type="ECO:0000313" key="10">
    <source>
        <dbReference type="Proteomes" id="UP001140513"/>
    </source>
</evidence>
<evidence type="ECO:0000256" key="6">
    <source>
        <dbReference type="SAM" id="MobiDB-lite"/>
    </source>
</evidence>
<evidence type="ECO:0000256" key="2">
    <source>
        <dbReference type="ARBA" id="ARBA00022692"/>
    </source>
</evidence>
<reference evidence="9" key="1">
    <citation type="submission" date="2022-10" db="EMBL/GenBank/DDBJ databases">
        <title>Tapping the CABI collections for fungal endophytes: first genome assemblies for Collariella, Neodidymelliopsis, Ascochyta clinopodiicola, Didymella pomorum, Didymosphaeria variabile, Neocosmospora piperis and Neocucurbitaria cava.</title>
        <authorList>
            <person name="Hill R."/>
        </authorList>
    </citation>
    <scope>NUCLEOTIDE SEQUENCE</scope>
    <source>
        <strain evidence="9">IMI 356815</strain>
    </source>
</reference>
<accession>A0A9W8XLJ0</accession>
<evidence type="ECO:0000256" key="4">
    <source>
        <dbReference type="ARBA" id="ARBA00023136"/>
    </source>
</evidence>
<dbReference type="GeneID" id="80909248"/>
<dbReference type="OrthoDB" id="444631at2759"/>
<organism evidence="9 10">
    <name type="scientific">Didymosphaeria variabile</name>
    <dbReference type="NCBI Taxonomy" id="1932322"/>
    <lineage>
        <taxon>Eukaryota</taxon>
        <taxon>Fungi</taxon>
        <taxon>Dikarya</taxon>
        <taxon>Ascomycota</taxon>
        <taxon>Pezizomycotina</taxon>
        <taxon>Dothideomycetes</taxon>
        <taxon>Pleosporomycetidae</taxon>
        <taxon>Pleosporales</taxon>
        <taxon>Massarineae</taxon>
        <taxon>Didymosphaeriaceae</taxon>
        <taxon>Didymosphaeria</taxon>
    </lineage>
</organism>
<sequence length="210" mass="23184">MMYNFGLTLTKVSIVLQYIRIVIDHNVRKACWVLLWIILATCVETLFTGLFSCYPIPKFWDDRIPGGCVNKPALASIASILRLNALHKVAITTDITWDNPGTATWSAIELNVGIICASLPTLRAFIIQHFPRVFRSTRGSTPTARVGYKTNNGSVEIAEGDESELVRMPAGRPSVATNVSDPFGDVEKGKGTFFASDSEQELANNDFERT</sequence>
<dbReference type="Pfam" id="PF20684">
    <property type="entry name" value="Fung_rhodopsin"/>
    <property type="match status" value="1"/>
</dbReference>
<evidence type="ECO:0000256" key="3">
    <source>
        <dbReference type="ARBA" id="ARBA00022989"/>
    </source>
</evidence>
<evidence type="ECO:0000256" key="5">
    <source>
        <dbReference type="ARBA" id="ARBA00038359"/>
    </source>
</evidence>
<name>A0A9W8XLJ0_9PLEO</name>
<dbReference type="InterPro" id="IPR052337">
    <property type="entry name" value="SAT4-like"/>
</dbReference>
<gene>
    <name evidence="9" type="ORF">N0V89_005718</name>
</gene>
<feature type="domain" description="Rhodopsin" evidence="8">
    <location>
        <begin position="1"/>
        <end position="75"/>
    </location>
</feature>
<comment type="subcellular location">
    <subcellularLocation>
        <location evidence="1">Membrane</location>
        <topology evidence="1">Multi-pass membrane protein</topology>
    </subcellularLocation>
</comment>
<proteinExistence type="inferred from homology"/>
<dbReference type="AlphaFoldDB" id="A0A9W8XLJ0"/>
<dbReference type="GO" id="GO:0016020">
    <property type="term" value="C:membrane"/>
    <property type="evidence" value="ECO:0007669"/>
    <property type="project" value="UniProtKB-SubCell"/>
</dbReference>
<comment type="similarity">
    <text evidence="5">Belongs to the SAT4 family.</text>
</comment>
<keyword evidence="3 7" id="KW-1133">Transmembrane helix</keyword>
<feature type="transmembrane region" description="Helical" evidence="7">
    <location>
        <begin position="30"/>
        <end position="51"/>
    </location>
</feature>
<dbReference type="RefSeq" id="XP_056071760.1">
    <property type="nucleotide sequence ID" value="XM_056214493.1"/>
</dbReference>
<dbReference type="Proteomes" id="UP001140513">
    <property type="component" value="Unassembled WGS sequence"/>
</dbReference>
<dbReference type="PANTHER" id="PTHR33048:SF47">
    <property type="entry name" value="INTEGRAL MEMBRANE PROTEIN-RELATED"/>
    <property type="match status" value="1"/>
</dbReference>
<keyword evidence="2 7" id="KW-0812">Transmembrane</keyword>
<keyword evidence="10" id="KW-1185">Reference proteome</keyword>
<evidence type="ECO:0000259" key="8">
    <source>
        <dbReference type="Pfam" id="PF20684"/>
    </source>
</evidence>
<dbReference type="InterPro" id="IPR049326">
    <property type="entry name" value="Rhodopsin_dom_fungi"/>
</dbReference>
<feature type="region of interest" description="Disordered" evidence="6">
    <location>
        <begin position="190"/>
        <end position="210"/>
    </location>
</feature>
<evidence type="ECO:0000313" key="9">
    <source>
        <dbReference type="EMBL" id="KAJ4353986.1"/>
    </source>
</evidence>
<dbReference type="EMBL" id="JAPEUX010000004">
    <property type="protein sequence ID" value="KAJ4353986.1"/>
    <property type="molecule type" value="Genomic_DNA"/>
</dbReference>
<evidence type="ECO:0000256" key="7">
    <source>
        <dbReference type="SAM" id="Phobius"/>
    </source>
</evidence>
<comment type="caution">
    <text evidence="9">The sequence shown here is derived from an EMBL/GenBank/DDBJ whole genome shotgun (WGS) entry which is preliminary data.</text>
</comment>
<protein>
    <recommendedName>
        <fullName evidence="8">Rhodopsin domain-containing protein</fullName>
    </recommendedName>
</protein>